<name>A0A9P6KHV5_9FUNG</name>
<comment type="caution">
    <text evidence="1">The sequence shown here is derived from an EMBL/GenBank/DDBJ whole genome shotgun (WGS) entry which is preliminary data.</text>
</comment>
<dbReference type="EMBL" id="JAABOA010000237">
    <property type="protein sequence ID" value="KAF9585175.1"/>
    <property type="molecule type" value="Genomic_DNA"/>
</dbReference>
<accession>A0A9P6KHV5</accession>
<evidence type="ECO:0000313" key="1">
    <source>
        <dbReference type="EMBL" id="KAF9585175.1"/>
    </source>
</evidence>
<dbReference type="PANTHER" id="PTHR32212">
    <property type="entry name" value="CYCLIN-LIKE F-BOX"/>
    <property type="match status" value="1"/>
</dbReference>
<dbReference type="AlphaFoldDB" id="A0A9P6KHV5"/>
<evidence type="ECO:0000313" key="2">
    <source>
        <dbReference type="Proteomes" id="UP000780801"/>
    </source>
</evidence>
<sequence>MANNNREVPCLPNEVLSVVIEQCSDNLPLLYNLLFVNRYFFTETIKYLYKDPFALLQRFCLDPRYYPKMSSRFMRLEGLILSSLLSYSGKDWIIALDENTIAPVNFHRARRLVKKYLEDYPDDRLLAPAGEHGVSTTQSNYAKLYDKRRWQSEKPNIFKKLAFSMITVGSTEPTYPDITVLDPKKTIANYSKYLWTTPWGRQWRPFIESQSSACFPLDTGSHMMDPLLQKVESLFIRCNAAHFRELHLAAGEVPRIVALNLHREFKSLKVLEIRHGGTIEDMSYYYTNDLLRFIREHRDTFPAKSPLDLTISSCFRMGDWYDNFQCRQHVSKPNALLEYYLALGTPVRMKACRVPKFYESQTLAEIDTSILQSFKDSMDRVALSDDEWVHSRKEALTVKIRAFLSTCPRLKDLELFVSDVDLFRSDRELQNDYQGCTQTELHQTTPILSVTPGLRSLRKITLRRPCHHQLVIGALNDAVAAFGSSLIEVEGIVRADGLVLGRPPLPTEESGFLPQSVQLSKRCNTLGFWSAPFLRSIRVRVAINTPSIQMGDLSGCPQLEELCIEVVLRFTATNHESSSQDTSHYQEHLSLDSFDLFPKWKLPKLRTLELSTAAAIRFNFESFEDGMPNLVTAKITMDSRSRSFMRDHAERIPQISKHFKLNSGRNLYLPVQPDDDEGWTKKWQLPSLRWLTLVGPCACLFNLDRLVELPLLEDLNLGYALTSDPILPDELANDPPFGHTNDLRSSTTFGNLEDDIHARLQRQPPLTKSKLNSIGISGRWIKDKDELVDLLTIYAPNTRTLVIHEPGNANFSNGPAWFLKSIIRSTEIARSQEYLKQIGATSSPSTMVSSLVGLVIGSLVTTEASPQTQYNYDASIITASKLAKLRPGDGLIDCKFESPFPYSAKETKLPNRFRQVETIYGREREYDCVFRVNREHLVRDRSA</sequence>
<dbReference type="PANTHER" id="PTHR32212:SF234">
    <property type="entry name" value="F-BOX_LRR-REPEAT PROTEIN 13-LIKE"/>
    <property type="match status" value="1"/>
</dbReference>
<organism evidence="1 2">
    <name type="scientific">Lunasporangiospora selenospora</name>
    <dbReference type="NCBI Taxonomy" id="979761"/>
    <lineage>
        <taxon>Eukaryota</taxon>
        <taxon>Fungi</taxon>
        <taxon>Fungi incertae sedis</taxon>
        <taxon>Mucoromycota</taxon>
        <taxon>Mortierellomycotina</taxon>
        <taxon>Mortierellomycetes</taxon>
        <taxon>Mortierellales</taxon>
        <taxon>Mortierellaceae</taxon>
        <taxon>Lunasporangiospora</taxon>
    </lineage>
</organism>
<gene>
    <name evidence="1" type="ORF">BGW38_003568</name>
</gene>
<evidence type="ECO:0008006" key="3">
    <source>
        <dbReference type="Google" id="ProtNLM"/>
    </source>
</evidence>
<proteinExistence type="predicted"/>
<dbReference type="Proteomes" id="UP000780801">
    <property type="component" value="Unassembled WGS sequence"/>
</dbReference>
<protein>
    <recommendedName>
        <fullName evidence="3">F-box domain-containing protein</fullName>
    </recommendedName>
</protein>
<reference evidence="1" key="1">
    <citation type="journal article" date="2020" name="Fungal Divers.">
        <title>Resolving the Mortierellaceae phylogeny through synthesis of multi-gene phylogenetics and phylogenomics.</title>
        <authorList>
            <person name="Vandepol N."/>
            <person name="Liber J."/>
            <person name="Desiro A."/>
            <person name="Na H."/>
            <person name="Kennedy M."/>
            <person name="Barry K."/>
            <person name="Grigoriev I.V."/>
            <person name="Miller A.N."/>
            <person name="O'Donnell K."/>
            <person name="Stajich J.E."/>
            <person name="Bonito G."/>
        </authorList>
    </citation>
    <scope>NUCLEOTIDE SEQUENCE</scope>
    <source>
        <strain evidence="1">KOD1015</strain>
    </source>
</reference>
<keyword evidence="2" id="KW-1185">Reference proteome</keyword>
<dbReference type="OrthoDB" id="2358751at2759"/>